<comment type="caution">
    <text evidence="11">The sequence shown here is derived from an EMBL/GenBank/DDBJ whole genome shotgun (WGS) entry which is preliminary data.</text>
</comment>
<comment type="subcellular location">
    <subcellularLocation>
        <location evidence="1">Peroxisome</location>
    </subcellularLocation>
</comment>
<proteinExistence type="inferred from homology"/>
<evidence type="ECO:0000256" key="5">
    <source>
        <dbReference type="ARBA" id="ARBA00022832"/>
    </source>
</evidence>
<dbReference type="GO" id="GO:0051750">
    <property type="term" value="F:delta(3,5)-delta(2,4)-dienoyl-CoA isomerase activity"/>
    <property type="evidence" value="ECO:0007669"/>
    <property type="project" value="TreeGrafter"/>
</dbReference>
<evidence type="ECO:0000256" key="9">
    <source>
        <dbReference type="ARBA" id="ARBA00023140"/>
    </source>
</evidence>
<evidence type="ECO:0000256" key="4">
    <source>
        <dbReference type="ARBA" id="ARBA00005254"/>
    </source>
</evidence>
<comment type="pathway">
    <text evidence="3">Lipid metabolism; fatty acid beta-oxidation.</text>
</comment>
<comment type="pathway">
    <text evidence="2">Mycotoxin biosynthesis.</text>
</comment>
<dbReference type="Gene3D" id="1.10.12.10">
    <property type="entry name" value="Lyase 2-enoyl-coa Hydratase, Chain A, domain 2"/>
    <property type="match status" value="1"/>
</dbReference>
<dbReference type="InterPro" id="IPR014748">
    <property type="entry name" value="Enoyl-CoA_hydra_C"/>
</dbReference>
<dbReference type="Pfam" id="PF00378">
    <property type="entry name" value="ECH_1"/>
    <property type="match status" value="1"/>
</dbReference>
<keyword evidence="5" id="KW-0276">Fatty acid metabolism</keyword>
<dbReference type="InterPro" id="IPR029045">
    <property type="entry name" value="ClpP/crotonase-like_dom_sf"/>
</dbReference>
<dbReference type="EMBL" id="WNKQ01000002">
    <property type="protein sequence ID" value="KAF5853307.1"/>
    <property type="molecule type" value="Genomic_DNA"/>
</dbReference>
<keyword evidence="6" id="KW-0007">Acetylation</keyword>
<evidence type="ECO:0000313" key="11">
    <source>
        <dbReference type="EMBL" id="KAF5853307.1"/>
    </source>
</evidence>
<evidence type="ECO:0000256" key="7">
    <source>
        <dbReference type="ARBA" id="ARBA00023026"/>
    </source>
</evidence>
<dbReference type="GO" id="GO:0005777">
    <property type="term" value="C:peroxisome"/>
    <property type="evidence" value="ECO:0007669"/>
    <property type="project" value="UniProtKB-SubCell"/>
</dbReference>
<gene>
    <name evidence="11" type="ORF">GGP41_001868</name>
</gene>
<dbReference type="CDD" id="cd06558">
    <property type="entry name" value="crotonase-like"/>
    <property type="match status" value="1"/>
</dbReference>
<evidence type="ECO:0000256" key="8">
    <source>
        <dbReference type="ARBA" id="ARBA00023098"/>
    </source>
</evidence>
<dbReference type="GO" id="GO:0005739">
    <property type="term" value="C:mitochondrion"/>
    <property type="evidence" value="ECO:0007669"/>
    <property type="project" value="TreeGrafter"/>
</dbReference>
<evidence type="ECO:0000313" key="12">
    <source>
        <dbReference type="Proteomes" id="UP000624244"/>
    </source>
</evidence>
<evidence type="ECO:0000256" key="3">
    <source>
        <dbReference type="ARBA" id="ARBA00005005"/>
    </source>
</evidence>
<dbReference type="AlphaFoldDB" id="A0A8H6DZ19"/>
<sequence length="283" mass="30798">MAEAYQKEFFNVSFPVEYVAHVEINRPEKMNAFKEVMWLNLSSIFRQLSHDPNVRAVILTGAGDRAFTAGLDVQAASNDGALAQKEDATPLDGARKATGIRRHIQEFQDCITDIEKCEKPVIAVLHGISFGLALDLSLACDIRVSTTTTKFSVKEVDIGIAADIGTLSRLPHSVGNLSWVKDISLSARIFPSSEALQHGLVSAVYKDKAEAVAEATKLAATIASKSPVATLGTKHIINYSRDKTVAEGLNYTVVWNAAMLQTDDVKHALLSGMQKRTPKFSKL</sequence>
<dbReference type="InterPro" id="IPR045002">
    <property type="entry name" value="Ech1-like"/>
</dbReference>
<dbReference type="GO" id="GO:0006635">
    <property type="term" value="P:fatty acid beta-oxidation"/>
    <property type="evidence" value="ECO:0007669"/>
    <property type="project" value="UniProtKB-UniPathway"/>
</dbReference>
<dbReference type="Proteomes" id="UP000624244">
    <property type="component" value="Unassembled WGS sequence"/>
</dbReference>
<comment type="similarity">
    <text evidence="4">Belongs to the enoyl-CoA hydratase/isomerase family.</text>
</comment>
<dbReference type="PANTHER" id="PTHR43149">
    <property type="entry name" value="ENOYL-COA HYDRATASE"/>
    <property type="match status" value="1"/>
</dbReference>
<organism evidence="11 12">
    <name type="scientific">Cochliobolus sativus</name>
    <name type="common">Common root rot and spot blotch fungus</name>
    <name type="synonym">Bipolaris sorokiniana</name>
    <dbReference type="NCBI Taxonomy" id="45130"/>
    <lineage>
        <taxon>Eukaryota</taxon>
        <taxon>Fungi</taxon>
        <taxon>Dikarya</taxon>
        <taxon>Ascomycota</taxon>
        <taxon>Pezizomycotina</taxon>
        <taxon>Dothideomycetes</taxon>
        <taxon>Pleosporomycetidae</taxon>
        <taxon>Pleosporales</taxon>
        <taxon>Pleosporineae</taxon>
        <taxon>Pleosporaceae</taxon>
        <taxon>Bipolaris</taxon>
    </lineage>
</organism>
<evidence type="ECO:0000256" key="10">
    <source>
        <dbReference type="ARBA" id="ARBA00023235"/>
    </source>
</evidence>
<name>A0A8H6DZ19_COCSA</name>
<keyword evidence="8" id="KW-0443">Lipid metabolism</keyword>
<dbReference type="OMA" id="QYVAHVE"/>
<keyword evidence="9" id="KW-0576">Peroxisome</keyword>
<evidence type="ECO:0000256" key="2">
    <source>
        <dbReference type="ARBA" id="ARBA00004685"/>
    </source>
</evidence>
<dbReference type="SUPFAM" id="SSF52096">
    <property type="entry name" value="ClpP/crotonase"/>
    <property type="match status" value="1"/>
</dbReference>
<evidence type="ECO:0008006" key="13">
    <source>
        <dbReference type="Google" id="ProtNLM"/>
    </source>
</evidence>
<protein>
    <recommendedName>
        <fullName evidence="13">Enoyl-CoA hydratase</fullName>
    </recommendedName>
</protein>
<dbReference type="PANTHER" id="PTHR43149:SF1">
    <property type="entry name" value="DELTA(3,5)-DELTA(2,4)-DIENOYL-COA ISOMERASE, MITOCHONDRIAL"/>
    <property type="match status" value="1"/>
</dbReference>
<evidence type="ECO:0000256" key="1">
    <source>
        <dbReference type="ARBA" id="ARBA00004275"/>
    </source>
</evidence>
<evidence type="ECO:0000256" key="6">
    <source>
        <dbReference type="ARBA" id="ARBA00022990"/>
    </source>
</evidence>
<dbReference type="FunFam" id="3.90.226.10:FF:000024">
    <property type="entry name" value="Delta3,5-delta2,4-dienoyl-CoA isomerase"/>
    <property type="match status" value="1"/>
</dbReference>
<dbReference type="FunFam" id="1.10.12.10:FF:000004">
    <property type="entry name" value="Delta3,5-delta2,4-dienoyl-CoA isomerase"/>
    <property type="match status" value="1"/>
</dbReference>
<dbReference type="Gene3D" id="3.90.226.10">
    <property type="entry name" value="2-enoyl-CoA Hydratase, Chain A, domain 1"/>
    <property type="match status" value="1"/>
</dbReference>
<dbReference type="UniPathway" id="UPA00659"/>
<reference evidence="11" key="1">
    <citation type="submission" date="2019-11" db="EMBL/GenBank/DDBJ databases">
        <title>Bipolaris sorokiniana Genome sequencing.</title>
        <authorList>
            <person name="Wang H."/>
        </authorList>
    </citation>
    <scope>NUCLEOTIDE SEQUENCE</scope>
</reference>
<dbReference type="InterPro" id="IPR001753">
    <property type="entry name" value="Enoyl-CoA_hydra/iso"/>
</dbReference>
<keyword evidence="10" id="KW-0413">Isomerase</keyword>
<accession>A0A8H6DZ19</accession>
<keyword evidence="7" id="KW-0843">Virulence</keyword>